<reference evidence="6 7" key="1">
    <citation type="submission" date="2013-08" db="EMBL/GenBank/DDBJ databases">
        <authorList>
            <person name="Durkin A.S."/>
            <person name="Haft D.R."/>
            <person name="McCorrison J."/>
            <person name="Torralba M."/>
            <person name="Gillis M."/>
            <person name="Haft D.H."/>
            <person name="Methe B."/>
            <person name="Sutton G."/>
            <person name="Nelson K.E."/>
        </authorList>
    </citation>
    <scope>NUCLEOTIDE SEQUENCE [LARGE SCALE GENOMIC DNA]</scope>
    <source>
        <strain evidence="5 7">ATCC 35536</strain>
        <strain evidence="4 6">VPI DR56BR1116</strain>
    </source>
</reference>
<dbReference type="InterPro" id="IPR018211">
    <property type="entry name" value="ADH_Fe_CS"/>
</dbReference>
<dbReference type="PROSITE" id="PS00913">
    <property type="entry name" value="ADH_IRON_1"/>
    <property type="match status" value="1"/>
</dbReference>
<dbReference type="STRING" id="1125725.HMPREF1325_0686"/>
<proteinExistence type="predicted"/>
<dbReference type="PANTHER" id="PTHR11496">
    <property type="entry name" value="ALCOHOL DEHYDROGENASE"/>
    <property type="match status" value="1"/>
</dbReference>
<dbReference type="InterPro" id="IPR001670">
    <property type="entry name" value="ADH_Fe/GldA"/>
</dbReference>
<feature type="domain" description="Fe-containing alcohol dehydrogenase-like C-terminal" evidence="3">
    <location>
        <begin position="207"/>
        <end position="383"/>
    </location>
</feature>
<dbReference type="OrthoDB" id="9815791at2"/>
<dbReference type="CDD" id="cd08551">
    <property type="entry name" value="Fe-ADH"/>
    <property type="match status" value="1"/>
</dbReference>
<dbReference type="Pfam" id="PF00465">
    <property type="entry name" value="Fe-ADH"/>
    <property type="match status" value="1"/>
</dbReference>
<protein>
    <submittedName>
        <fullName evidence="4">Alcohol dehydrogenase, iron-dependent</fullName>
        <ecNumber evidence="4">1.1.1.1</ecNumber>
    </submittedName>
</protein>
<evidence type="ECO:0000313" key="5">
    <source>
        <dbReference type="EMBL" id="ERK03396.1"/>
    </source>
</evidence>
<dbReference type="PANTHER" id="PTHR11496:SF83">
    <property type="entry name" value="HYDROXYACID-OXOACID TRANSHYDROGENASE, MITOCHONDRIAL"/>
    <property type="match status" value="1"/>
</dbReference>
<keyword evidence="1 4" id="KW-0560">Oxidoreductase</keyword>
<dbReference type="PATRIC" id="fig|1125725.3.peg.2178"/>
<dbReference type="EMBL" id="AVQI01000033">
    <property type="protein sequence ID" value="ERK03396.1"/>
    <property type="molecule type" value="Genomic_DNA"/>
</dbReference>
<dbReference type="RefSeq" id="WP_021331143.1">
    <property type="nucleotide sequence ID" value="NZ_AUZJ01000055.1"/>
</dbReference>
<comment type="caution">
    <text evidence="4">The sequence shown here is derived from an EMBL/GenBank/DDBJ whole genome shotgun (WGS) entry which is preliminary data.</text>
</comment>
<dbReference type="Proteomes" id="UP000016412">
    <property type="component" value="Unassembled WGS sequence"/>
</dbReference>
<dbReference type="Gene3D" id="3.40.50.1970">
    <property type="match status" value="1"/>
</dbReference>
<dbReference type="GO" id="GO:0046872">
    <property type="term" value="F:metal ion binding"/>
    <property type="evidence" value="ECO:0007669"/>
    <property type="project" value="InterPro"/>
</dbReference>
<dbReference type="Gene3D" id="1.20.1090.10">
    <property type="entry name" value="Dehydroquinate synthase-like - alpha domain"/>
    <property type="match status" value="1"/>
</dbReference>
<dbReference type="InterPro" id="IPR039697">
    <property type="entry name" value="Alcohol_dehydrogenase_Fe"/>
</dbReference>
<dbReference type="SUPFAM" id="SSF56796">
    <property type="entry name" value="Dehydroquinate synthase-like"/>
    <property type="match status" value="1"/>
</dbReference>
<feature type="domain" description="Alcohol dehydrogenase iron-type/glycerol dehydrogenase GldA" evidence="2">
    <location>
        <begin position="18"/>
        <end position="195"/>
    </location>
</feature>
<evidence type="ECO:0000313" key="6">
    <source>
        <dbReference type="Proteomes" id="UP000016412"/>
    </source>
</evidence>
<evidence type="ECO:0000259" key="3">
    <source>
        <dbReference type="Pfam" id="PF25137"/>
    </source>
</evidence>
<evidence type="ECO:0000256" key="1">
    <source>
        <dbReference type="ARBA" id="ARBA00023002"/>
    </source>
</evidence>
<dbReference type="GO" id="GO:0004022">
    <property type="term" value="F:alcohol dehydrogenase (NAD+) activity"/>
    <property type="evidence" value="ECO:0007669"/>
    <property type="project" value="UniProtKB-EC"/>
</dbReference>
<dbReference type="EMBL" id="AUZJ01000055">
    <property type="protein sequence ID" value="ERF59866.1"/>
    <property type="molecule type" value="Genomic_DNA"/>
</dbReference>
<dbReference type="eggNOG" id="COG1454">
    <property type="taxonomic scope" value="Bacteria"/>
</dbReference>
<name>U2LGG5_TRESO</name>
<sequence length="426" mass="45857">MDYIKEAYRLLKDWKGDSYIFGLSVLDKIGEVASRFGQKALLVSNTTYMKPVADSVADSLQKKGVQLAGNCICPDAKPNAPREDVYRIESYILHTKPDCVIALGGGSTIDACKAACVLATLGGKVTPEIDHYFGTGIVTKELESTKETLLPLIAIETSASSGAHLTKYANITDPVIGQKKLIVDDAVVPKISIFDYTVTKSMPVKVTIDGALDAIAHVFEVFCGAKEASFEKTKELAECAISLCAEYAHKLVKDPSDIKAREAIGLATDLGGYAIMVGGTSGAHLTSFSLVDIIGHGTACGIMNPYYAILYSKAIQRQLKIVGKIFKKFGYTNDDIDNLQGRELALSVARAMIAYGKSIDAPTTLGEIKGFTEAHIQRALTAAKDPQLDMKLKNMPVPMNASLVDEYMEPVLRAAVSGDMSLIKEL</sequence>
<gene>
    <name evidence="5" type="ORF">HMPREF0860_2065</name>
    <name evidence="4" type="ORF">HMPREF1325_0686</name>
</gene>
<dbReference type="AlphaFoldDB" id="U2LGG5"/>
<dbReference type="InterPro" id="IPR056798">
    <property type="entry name" value="ADH_Fe_C"/>
</dbReference>
<evidence type="ECO:0000313" key="7">
    <source>
        <dbReference type="Proteomes" id="UP000016646"/>
    </source>
</evidence>
<dbReference type="Pfam" id="PF25137">
    <property type="entry name" value="ADH_Fe_C"/>
    <property type="match status" value="1"/>
</dbReference>
<keyword evidence="7" id="KW-1185">Reference proteome</keyword>
<organism evidence="4 6">
    <name type="scientific">Treponema socranskii subsp. socranskii VPI DR56BR1116 = ATCC 35536</name>
    <dbReference type="NCBI Taxonomy" id="1125725"/>
    <lineage>
        <taxon>Bacteria</taxon>
        <taxon>Pseudomonadati</taxon>
        <taxon>Spirochaetota</taxon>
        <taxon>Spirochaetia</taxon>
        <taxon>Spirochaetales</taxon>
        <taxon>Treponemataceae</taxon>
        <taxon>Treponema</taxon>
    </lineage>
</organism>
<evidence type="ECO:0000313" key="4">
    <source>
        <dbReference type="EMBL" id="ERF59866.1"/>
    </source>
</evidence>
<dbReference type="EC" id="1.1.1.1" evidence="4"/>
<evidence type="ECO:0000259" key="2">
    <source>
        <dbReference type="Pfam" id="PF00465"/>
    </source>
</evidence>
<dbReference type="Proteomes" id="UP000016646">
    <property type="component" value="Unassembled WGS sequence"/>
</dbReference>
<accession>U2LGG5</accession>